<dbReference type="RefSeq" id="WP_133437146.1">
    <property type="nucleotide sequence ID" value="NZ_JAUFSA010000004.1"/>
</dbReference>
<evidence type="ECO:0008006" key="5">
    <source>
        <dbReference type="Google" id="ProtNLM"/>
    </source>
</evidence>
<feature type="compositionally biased region" description="Low complexity" evidence="1">
    <location>
        <begin position="315"/>
        <end position="335"/>
    </location>
</feature>
<keyword evidence="2" id="KW-0812">Transmembrane</keyword>
<comment type="caution">
    <text evidence="3">The sequence shown here is derived from an EMBL/GenBank/DDBJ whole genome shotgun (WGS) entry which is preliminary data.</text>
</comment>
<keyword evidence="2" id="KW-0472">Membrane</keyword>
<gene>
    <name evidence="3" type="ORF">QXL92_31485</name>
</gene>
<name>A0AAJ1S8J5_9MYCO</name>
<proteinExistence type="predicted"/>
<evidence type="ECO:0000313" key="3">
    <source>
        <dbReference type="EMBL" id="MDP7739258.1"/>
    </source>
</evidence>
<feature type="region of interest" description="Disordered" evidence="1">
    <location>
        <begin position="302"/>
        <end position="341"/>
    </location>
</feature>
<evidence type="ECO:0000313" key="4">
    <source>
        <dbReference type="Proteomes" id="UP001229081"/>
    </source>
</evidence>
<keyword evidence="2" id="KW-1133">Transmembrane helix</keyword>
<dbReference type="Proteomes" id="UP001229081">
    <property type="component" value="Unassembled WGS sequence"/>
</dbReference>
<protein>
    <recommendedName>
        <fullName evidence="5">Conjugal transfer protein</fullName>
    </recommendedName>
</protein>
<accession>A0AAJ1S8J5</accession>
<organism evidence="3 4">
    <name type="scientific">Mycobacterium paragordonae</name>
    <dbReference type="NCBI Taxonomy" id="1389713"/>
    <lineage>
        <taxon>Bacteria</taxon>
        <taxon>Bacillati</taxon>
        <taxon>Actinomycetota</taxon>
        <taxon>Actinomycetes</taxon>
        <taxon>Mycobacteriales</taxon>
        <taxon>Mycobacteriaceae</taxon>
        <taxon>Mycobacterium</taxon>
    </lineage>
</organism>
<dbReference type="AlphaFoldDB" id="A0AAJ1S8J5"/>
<feature type="transmembrane region" description="Helical" evidence="2">
    <location>
        <begin position="36"/>
        <end position="56"/>
    </location>
</feature>
<evidence type="ECO:0000256" key="1">
    <source>
        <dbReference type="SAM" id="MobiDB-lite"/>
    </source>
</evidence>
<dbReference type="EMBL" id="JAUFSA010000004">
    <property type="protein sequence ID" value="MDP7739258.1"/>
    <property type="molecule type" value="Genomic_DNA"/>
</dbReference>
<evidence type="ECO:0000256" key="2">
    <source>
        <dbReference type="SAM" id="Phobius"/>
    </source>
</evidence>
<reference evidence="3" key="1">
    <citation type="submission" date="2023-06" db="EMBL/GenBank/DDBJ databases">
        <title>Identification of two novel mycobacterium reveal diversities and complexities of Mycobacterium gordonae clade.</title>
        <authorList>
            <person name="Matsumoto Y."/>
            <person name="Nakamura S."/>
            <person name="Motooka D."/>
            <person name="Fukushima K."/>
        </authorList>
    </citation>
    <scope>NUCLEOTIDE SEQUENCE</scope>
    <source>
        <strain evidence="3">TY812</strain>
    </source>
</reference>
<sequence length="341" mass="36114">MLSRALDRLLQSVCLRLARGDSLRADELRARGTAKFLGFIMISYLPLIAAVLVLVANRPAAVDATAERDQLTYVAAFAARYVDVYLKDPTNKTAIKRFYDGDFPASAVPAGGRALRASSCLPGVSRDGFQTYSVLVDAEIPKAANAVSMVAVKLQVDISADEQNLLRAFTLPHARPDRLPGRAVQLGTQTLVAEDRPVYRTVSGFLAALLTGQGEIAPYVVAGSTLTAERPPRFTAISIEQMQTNSEAATAQTVPPKADGIEVTARAILQTASGVELPMDFPLVMSVAAGHWQVDRLNDAPSIAAPAQSGSGGSPTTAETTPTTTTTTRIYAPTTVGGTER</sequence>